<comment type="caution">
    <text evidence="1">The sequence shown here is derived from an EMBL/GenBank/DDBJ whole genome shotgun (WGS) entry which is preliminary data.</text>
</comment>
<proteinExistence type="predicted"/>
<name>A0ABQ3SCZ9_9ACTN</name>
<sequence length="111" mass="11924">MALARKGSRQIVVEGTVYRWQLRRRPTYPQGLVWSPCTFAVEHADRPGTTLVVTTGQPHPGNWIGREAGPVLPSAVAAAVRAALRAGWTPTAVGSAFRLDRSAGFTPSSSR</sequence>
<gene>
    <name evidence="1" type="ORF">Saso_76440</name>
</gene>
<dbReference type="Proteomes" id="UP000649259">
    <property type="component" value="Unassembled WGS sequence"/>
</dbReference>
<keyword evidence="2" id="KW-1185">Reference proteome</keyword>
<accession>A0ABQ3SCZ9</accession>
<dbReference type="EMBL" id="BNEB01000006">
    <property type="protein sequence ID" value="GHI65994.1"/>
    <property type="molecule type" value="Genomic_DNA"/>
</dbReference>
<reference evidence="2" key="1">
    <citation type="submission" date="2023-07" db="EMBL/GenBank/DDBJ databases">
        <title>Whole genome shotgun sequence of Streptomyces cacaoi subsp. asoensis NBRC 13813.</title>
        <authorList>
            <person name="Komaki H."/>
            <person name="Tamura T."/>
        </authorList>
    </citation>
    <scope>NUCLEOTIDE SEQUENCE [LARGE SCALE GENOMIC DNA]</scope>
    <source>
        <strain evidence="2">NBRC 13813</strain>
    </source>
</reference>
<evidence type="ECO:0000313" key="2">
    <source>
        <dbReference type="Proteomes" id="UP000649259"/>
    </source>
</evidence>
<dbReference type="RefSeq" id="WP_189927268.1">
    <property type="nucleotide sequence ID" value="NZ_BMSI01000016.1"/>
</dbReference>
<dbReference type="GeneID" id="91475378"/>
<organism evidence="1 2">
    <name type="scientific">Streptomyces asoensis</name>
    <dbReference type="NCBI Taxonomy" id="249586"/>
    <lineage>
        <taxon>Bacteria</taxon>
        <taxon>Bacillati</taxon>
        <taxon>Actinomycetota</taxon>
        <taxon>Actinomycetes</taxon>
        <taxon>Kitasatosporales</taxon>
        <taxon>Streptomycetaceae</taxon>
        <taxon>Streptomyces</taxon>
    </lineage>
</organism>
<protein>
    <submittedName>
        <fullName evidence="1">Uncharacterized protein</fullName>
    </submittedName>
</protein>
<evidence type="ECO:0000313" key="1">
    <source>
        <dbReference type="EMBL" id="GHI65994.1"/>
    </source>
</evidence>